<feature type="compositionally biased region" description="Polar residues" evidence="9">
    <location>
        <begin position="332"/>
        <end position="358"/>
    </location>
</feature>
<comment type="subcellular location">
    <subcellularLocation>
        <location evidence="1">Endoplasmic reticulum membrane</location>
    </subcellularLocation>
</comment>
<dbReference type="OrthoDB" id="26740at2759"/>
<gene>
    <name evidence="11" type="ORF">H4R26_005174</name>
</gene>
<keyword evidence="2" id="KW-0813">Transport</keyword>
<evidence type="ECO:0000256" key="6">
    <source>
        <dbReference type="ARBA" id="ARBA00023055"/>
    </source>
</evidence>
<protein>
    <recommendedName>
        <fullName evidence="10">SMP-LTD domain-containing protein</fullName>
    </recommendedName>
</protein>
<evidence type="ECO:0000313" key="11">
    <source>
        <dbReference type="EMBL" id="KAJ1999168.1"/>
    </source>
</evidence>
<evidence type="ECO:0000256" key="3">
    <source>
        <dbReference type="ARBA" id="ARBA00022692"/>
    </source>
</evidence>
<keyword evidence="7" id="KW-0446">Lipid-binding</keyword>
<dbReference type="InterPro" id="IPR031468">
    <property type="entry name" value="SMP_LBD"/>
</dbReference>
<dbReference type="PROSITE" id="PS51847">
    <property type="entry name" value="SMP"/>
    <property type="match status" value="1"/>
</dbReference>
<evidence type="ECO:0000313" key="12">
    <source>
        <dbReference type="Proteomes" id="UP001150907"/>
    </source>
</evidence>
<dbReference type="EMBL" id="JANBQF010000771">
    <property type="protein sequence ID" value="KAJ1999168.1"/>
    <property type="molecule type" value="Genomic_DNA"/>
</dbReference>
<dbReference type="GO" id="GO:0005789">
    <property type="term" value="C:endoplasmic reticulum membrane"/>
    <property type="evidence" value="ECO:0007669"/>
    <property type="project" value="UniProtKB-SubCell"/>
</dbReference>
<dbReference type="PANTHER" id="PTHR13466">
    <property type="entry name" value="TEX2 PROTEIN-RELATED"/>
    <property type="match status" value="1"/>
</dbReference>
<comment type="caution">
    <text evidence="11">The sequence shown here is derived from an EMBL/GenBank/DDBJ whole genome shotgun (WGS) entry which is preliminary data.</text>
</comment>
<feature type="domain" description="SMP-LTD" evidence="10">
    <location>
        <begin position="11"/>
        <end position="196"/>
    </location>
</feature>
<reference evidence="11" key="1">
    <citation type="submission" date="2022-07" db="EMBL/GenBank/DDBJ databases">
        <title>Phylogenomic reconstructions and comparative analyses of Kickxellomycotina fungi.</title>
        <authorList>
            <person name="Reynolds N.K."/>
            <person name="Stajich J.E."/>
            <person name="Barry K."/>
            <person name="Grigoriev I.V."/>
            <person name="Crous P."/>
            <person name="Smith M.E."/>
        </authorList>
    </citation>
    <scope>NUCLEOTIDE SEQUENCE</scope>
    <source>
        <strain evidence="11">IMI 214461</strain>
    </source>
</reference>
<dbReference type="InterPro" id="IPR058801">
    <property type="entry name" value="PDZD8_N"/>
</dbReference>
<dbReference type="GO" id="GO:0008289">
    <property type="term" value="F:lipid binding"/>
    <property type="evidence" value="ECO:0007669"/>
    <property type="project" value="UniProtKB-KW"/>
</dbReference>
<evidence type="ECO:0000256" key="2">
    <source>
        <dbReference type="ARBA" id="ARBA00022448"/>
    </source>
</evidence>
<evidence type="ECO:0000256" key="5">
    <source>
        <dbReference type="ARBA" id="ARBA00022989"/>
    </source>
</evidence>
<feature type="compositionally biased region" description="Polar residues" evidence="9">
    <location>
        <begin position="237"/>
        <end position="287"/>
    </location>
</feature>
<dbReference type="GO" id="GO:0032865">
    <property type="term" value="C:ERMES complex"/>
    <property type="evidence" value="ECO:0007669"/>
    <property type="project" value="TreeGrafter"/>
</dbReference>
<evidence type="ECO:0000256" key="7">
    <source>
        <dbReference type="ARBA" id="ARBA00023121"/>
    </source>
</evidence>
<proteinExistence type="predicted"/>
<feature type="region of interest" description="Disordered" evidence="9">
    <location>
        <begin position="227"/>
        <end position="548"/>
    </location>
</feature>
<dbReference type="GO" id="GO:0015914">
    <property type="term" value="P:phospholipid transport"/>
    <property type="evidence" value="ECO:0007669"/>
    <property type="project" value="TreeGrafter"/>
</dbReference>
<dbReference type="GO" id="GO:1990456">
    <property type="term" value="P:mitochondrion-endoplasmic reticulum membrane tethering"/>
    <property type="evidence" value="ECO:0007669"/>
    <property type="project" value="TreeGrafter"/>
</dbReference>
<keyword evidence="8" id="KW-0472">Membrane</keyword>
<name>A0A9W8ECV0_9FUNG</name>
<evidence type="ECO:0000259" key="10">
    <source>
        <dbReference type="PROSITE" id="PS51847"/>
    </source>
</evidence>
<evidence type="ECO:0000256" key="8">
    <source>
        <dbReference type="ARBA" id="ARBA00023136"/>
    </source>
</evidence>
<evidence type="ECO:0000256" key="4">
    <source>
        <dbReference type="ARBA" id="ARBA00022824"/>
    </source>
</evidence>
<feature type="compositionally biased region" description="Polar residues" evidence="9">
    <location>
        <begin position="493"/>
        <end position="504"/>
    </location>
</feature>
<evidence type="ECO:0000256" key="9">
    <source>
        <dbReference type="SAM" id="MobiDB-lite"/>
    </source>
</evidence>
<feature type="compositionally biased region" description="Polar residues" evidence="9">
    <location>
        <begin position="469"/>
        <end position="484"/>
    </location>
</feature>
<feature type="compositionally biased region" description="Polar residues" evidence="9">
    <location>
        <begin position="305"/>
        <end position="323"/>
    </location>
</feature>
<dbReference type="PANTHER" id="PTHR13466:SF19">
    <property type="entry name" value="NUCLEUS-VACUOLE JUNCTION PROTEIN 2"/>
    <property type="match status" value="1"/>
</dbReference>
<dbReference type="CDD" id="cd21675">
    <property type="entry name" value="SMP_TEX2"/>
    <property type="match status" value="1"/>
</dbReference>
<dbReference type="AlphaFoldDB" id="A0A9W8ECV0"/>
<keyword evidence="6" id="KW-0445">Lipid transport</keyword>
<dbReference type="Pfam" id="PF26547">
    <property type="entry name" value="PDZD8_N"/>
    <property type="match status" value="1"/>
</dbReference>
<keyword evidence="4" id="KW-0256">Endoplasmic reticulum</keyword>
<accession>A0A9W8ECV0</accession>
<dbReference type="Proteomes" id="UP001150907">
    <property type="component" value="Unassembled WGS sequence"/>
</dbReference>
<evidence type="ECO:0000256" key="1">
    <source>
        <dbReference type="ARBA" id="ARBA00004586"/>
    </source>
</evidence>
<keyword evidence="5" id="KW-1133">Transmembrane helix</keyword>
<keyword evidence="3" id="KW-0812">Transmembrane</keyword>
<sequence length="548" mass="59142">MRNGSSANPGLVREDEWLNALFGRMFLGAYKTEWARRHLVRKMQAKFDRVHRPVFLDKIIVADLDIGDNVPLITSPKLEAFDTNGMVDISMYVHYMGGFRLVLNTGVKLGSLRMSVSLAVVLESLTGKMLVRLKPSPSNRFWMGFYEMPNIRLSLSPVLMQKKVKYAAVSQAIEKQIYDVLRQTLVLPNMDDTVFFPTFVDDGAILERSLKEYKDLVLGEDEIVLSSDDESEHSGTRRSASSRGKSSQPGSNHGSSHGSEIAPQRQSAQTTSPLDIPGESTNASAQMPSEGRPYSDDDVVWDGNNALSVQESTGSSRLSTASPKQLHDLQSKRSPSPARSISQQAKPASMKSTISLSAASFLKRARDSQAAESAKTWWQTIQQGGSNGGVAGKPPALPTKLVNASSPVIGGDGEGSSGSSDQKQPMPIHPLRPASGMSPRLPRYDELADDYELPLSTSPPSIPAGGSIAQINSTTASGDDSSGALQFPRLADSSVSSGYNSNYLNRGGKPAAPGTDSSLVRRRPAALSTGSDVELPLHSRYSKSNQHH</sequence>
<keyword evidence="12" id="KW-1185">Reference proteome</keyword>
<organism evidence="11 12">
    <name type="scientific">Coemansia thaxteri</name>
    <dbReference type="NCBI Taxonomy" id="2663907"/>
    <lineage>
        <taxon>Eukaryota</taxon>
        <taxon>Fungi</taxon>
        <taxon>Fungi incertae sedis</taxon>
        <taxon>Zoopagomycota</taxon>
        <taxon>Kickxellomycotina</taxon>
        <taxon>Kickxellomycetes</taxon>
        <taxon>Kickxellales</taxon>
        <taxon>Kickxellaceae</taxon>
        <taxon>Coemansia</taxon>
    </lineage>
</organism>